<feature type="domain" description="Polysaccharide chain length determinant N-terminal" evidence="8">
    <location>
        <begin position="25"/>
        <end position="97"/>
    </location>
</feature>
<reference evidence="9 10" key="1">
    <citation type="submission" date="2019-02" db="EMBL/GenBank/DDBJ databases">
        <title>Kribbella capetownensis sp. nov. and Kribbella speibonae sp. nov., isolated from soil.</title>
        <authorList>
            <person name="Curtis S.M."/>
            <person name="Norton I."/>
            <person name="Everest G.J."/>
            <person name="Meyers P.R."/>
        </authorList>
    </citation>
    <scope>NUCLEOTIDE SEQUENCE [LARGE SCALE GENOMIC DNA]</scope>
    <source>
        <strain evidence="9 10">KCTC 29219</strain>
    </source>
</reference>
<protein>
    <recommendedName>
        <fullName evidence="8">Polysaccharide chain length determinant N-terminal domain-containing protein</fullName>
    </recommendedName>
</protein>
<comment type="subcellular location">
    <subcellularLocation>
        <location evidence="1">Cell membrane</location>
        <topology evidence="1">Multi-pass membrane protein</topology>
    </subcellularLocation>
</comment>
<dbReference type="Pfam" id="PF02706">
    <property type="entry name" value="Wzz"/>
    <property type="match status" value="1"/>
</dbReference>
<evidence type="ECO:0000256" key="1">
    <source>
        <dbReference type="ARBA" id="ARBA00004651"/>
    </source>
</evidence>
<dbReference type="GO" id="GO:0005886">
    <property type="term" value="C:plasma membrane"/>
    <property type="evidence" value="ECO:0007669"/>
    <property type="project" value="UniProtKB-SubCell"/>
</dbReference>
<evidence type="ECO:0000256" key="6">
    <source>
        <dbReference type="ARBA" id="ARBA00023136"/>
    </source>
</evidence>
<comment type="caution">
    <text evidence="9">The sequence shown here is derived from an EMBL/GenBank/DDBJ whole genome shotgun (WGS) entry which is preliminary data.</text>
</comment>
<evidence type="ECO:0000256" key="5">
    <source>
        <dbReference type="ARBA" id="ARBA00022989"/>
    </source>
</evidence>
<dbReference type="InterPro" id="IPR050445">
    <property type="entry name" value="Bact_polysacc_biosynth/exp"/>
</dbReference>
<accession>A0A4R0H871</accession>
<dbReference type="EMBL" id="SJJZ01000003">
    <property type="protein sequence ID" value="TCC05624.1"/>
    <property type="molecule type" value="Genomic_DNA"/>
</dbReference>
<evidence type="ECO:0000256" key="3">
    <source>
        <dbReference type="ARBA" id="ARBA00022475"/>
    </source>
</evidence>
<keyword evidence="6 7" id="KW-0472">Membrane</keyword>
<evidence type="ECO:0000313" key="9">
    <source>
        <dbReference type="EMBL" id="TCC05624.1"/>
    </source>
</evidence>
<dbReference type="Proteomes" id="UP000292346">
    <property type="component" value="Unassembled WGS sequence"/>
</dbReference>
<name>A0A4R0H871_9ACTN</name>
<dbReference type="OrthoDB" id="3825405at2"/>
<dbReference type="InterPro" id="IPR003856">
    <property type="entry name" value="LPS_length_determ_N"/>
</dbReference>
<keyword evidence="10" id="KW-1185">Reference proteome</keyword>
<dbReference type="PANTHER" id="PTHR32309:SF31">
    <property type="entry name" value="CAPSULAR EXOPOLYSACCHARIDE FAMILY"/>
    <property type="match status" value="1"/>
</dbReference>
<keyword evidence="4 7" id="KW-0812">Transmembrane</keyword>
<evidence type="ECO:0000256" key="7">
    <source>
        <dbReference type="SAM" id="Phobius"/>
    </source>
</evidence>
<evidence type="ECO:0000256" key="4">
    <source>
        <dbReference type="ARBA" id="ARBA00022692"/>
    </source>
</evidence>
<evidence type="ECO:0000259" key="8">
    <source>
        <dbReference type="Pfam" id="PF02706"/>
    </source>
</evidence>
<organism evidence="9 10">
    <name type="scientific">Kribbella soli</name>
    <dbReference type="NCBI Taxonomy" id="1124743"/>
    <lineage>
        <taxon>Bacteria</taxon>
        <taxon>Bacillati</taxon>
        <taxon>Actinomycetota</taxon>
        <taxon>Actinomycetes</taxon>
        <taxon>Propionibacteriales</taxon>
        <taxon>Kribbellaceae</taxon>
        <taxon>Kribbella</taxon>
    </lineage>
</organism>
<dbReference type="AlphaFoldDB" id="A0A4R0H871"/>
<dbReference type="PANTHER" id="PTHR32309">
    <property type="entry name" value="TYROSINE-PROTEIN KINASE"/>
    <property type="match status" value="1"/>
</dbReference>
<feature type="transmembrane region" description="Helical" evidence="7">
    <location>
        <begin position="41"/>
        <end position="64"/>
    </location>
</feature>
<evidence type="ECO:0000256" key="2">
    <source>
        <dbReference type="ARBA" id="ARBA00006683"/>
    </source>
</evidence>
<feature type="transmembrane region" description="Helical" evidence="7">
    <location>
        <begin position="193"/>
        <end position="216"/>
    </location>
</feature>
<comment type="similarity">
    <text evidence="2">Belongs to the CpsC/CapA family.</text>
</comment>
<keyword evidence="3" id="KW-1003">Cell membrane</keyword>
<sequence>MTASARRSFVRRAPAVEEGRVSTQELDVKKAFRAILRHRRIVGAVAAVGLLGGIGAGLLIPPLYSASSLVLLPPPPKVEGQAAPSEQNIDTQVFIANSEPVLKSAGQNVSPVLSVEDVKKRIKVQSATEDVIQIRGQGVSQHQATSLANAVADVYLVFVTTEQKLPGDLGKKTGARVLERATTASGGGLAPHLAIYGLLGLVGGALLGAVAALVIARSDRRLRLRDEIADAIGIPVLASVSSYRAKGVSDWSNLLDRYTPPAVDAWSLRKTLHHLGLDPKENASTSLTVLSFTEDEAALPFGPQLAAYATSIGIATSLVVGNHHEATGVVPGTIVGSGNRVQLDILVVVVDREEPQLNDVLGTTTTVVAVAAGAVTAEELARLAVAADDTDRTIDGIVVMDPDPSDRTIGRVPRSLRRSGSALPTLLTGAAKRRAR</sequence>
<keyword evidence="5 7" id="KW-1133">Transmembrane helix</keyword>
<gene>
    <name evidence="9" type="ORF">E0H45_26810</name>
</gene>
<proteinExistence type="inferred from homology"/>
<evidence type="ECO:0000313" key="10">
    <source>
        <dbReference type="Proteomes" id="UP000292346"/>
    </source>
</evidence>